<dbReference type="InterPro" id="IPR023451">
    <property type="entry name" value="Thymidate_synth/dCMP_Mease_dom"/>
</dbReference>
<sequence>MTQVFFISKDNIRDAWLSAIGQVLFNGDSIKTEYDKPEDPPSKDATILIEISEPFSNPIMRKDRILRIKSKHGNSYEVYGCLADTYLIGSIQSGYIEEIIDGVNDNLLHGSGVSFPYSYHDRIYNYTPYALEDSCHSNYNLQYVKKSDVMKHQKLIKAGKYSPDSTIWKVFEEEILLNEKKSVRVKDGTIPLEMLELPRINQIEYIIEKLKKSPYSRRAQAITWRPLVDPYSDDPPCLQRIFMRIIDKKLVMQTTWRSRDLFRAWEANVNGMIRIQKYVADKLGVDVGHYIDFSNSLHIYGSNFPEVMDILNRMRNREELPNEIIDLMDQNK</sequence>
<evidence type="ECO:0000259" key="3">
    <source>
        <dbReference type="Pfam" id="PF00303"/>
    </source>
</evidence>
<dbReference type="Gene3D" id="3.30.572.10">
    <property type="entry name" value="Thymidylate synthase/dCMP hydroxymethylase domain"/>
    <property type="match status" value="1"/>
</dbReference>
<evidence type="ECO:0000256" key="2">
    <source>
        <dbReference type="ARBA" id="ARBA00022679"/>
    </source>
</evidence>
<comment type="caution">
    <text evidence="4">The sequence shown here is derived from an EMBL/GenBank/DDBJ whole genome shotgun (WGS) entry which is preliminary data.</text>
</comment>
<dbReference type="EMBL" id="LAZR01001696">
    <property type="protein sequence ID" value="KKN40595.1"/>
    <property type="molecule type" value="Genomic_DNA"/>
</dbReference>
<dbReference type="InterPro" id="IPR045097">
    <property type="entry name" value="Thymidate_synth/dCMP_Mease"/>
</dbReference>
<dbReference type="GO" id="GO:0004799">
    <property type="term" value="F:thymidylate synthase activity"/>
    <property type="evidence" value="ECO:0007669"/>
    <property type="project" value="TreeGrafter"/>
</dbReference>
<proteinExistence type="predicted"/>
<protein>
    <recommendedName>
        <fullName evidence="3">Thymidylate synthase/dCMP hydroxymethylase domain-containing protein</fullName>
    </recommendedName>
</protein>
<dbReference type="PANTHER" id="PTHR11548:SF1">
    <property type="entry name" value="THYMIDYLATE SYNTHASE 1"/>
    <property type="match status" value="1"/>
</dbReference>
<feature type="domain" description="Thymidylate synthase/dCMP hydroxymethylase" evidence="3">
    <location>
        <begin position="196"/>
        <end position="322"/>
    </location>
</feature>
<dbReference type="GO" id="GO:0032259">
    <property type="term" value="P:methylation"/>
    <property type="evidence" value="ECO:0007669"/>
    <property type="project" value="UniProtKB-KW"/>
</dbReference>
<evidence type="ECO:0000256" key="1">
    <source>
        <dbReference type="ARBA" id="ARBA00022603"/>
    </source>
</evidence>
<evidence type="ECO:0000313" key="4">
    <source>
        <dbReference type="EMBL" id="KKN40595.1"/>
    </source>
</evidence>
<name>A0A0F9Q9E8_9ZZZZ</name>
<keyword evidence="2" id="KW-0808">Transferase</keyword>
<dbReference type="InterPro" id="IPR036926">
    <property type="entry name" value="Thymidate_synth/dCMP_Mease_sf"/>
</dbReference>
<reference evidence="4" key="1">
    <citation type="journal article" date="2015" name="Nature">
        <title>Complex archaea that bridge the gap between prokaryotes and eukaryotes.</title>
        <authorList>
            <person name="Spang A."/>
            <person name="Saw J.H."/>
            <person name="Jorgensen S.L."/>
            <person name="Zaremba-Niedzwiedzka K."/>
            <person name="Martijn J."/>
            <person name="Lind A.E."/>
            <person name="van Eijk R."/>
            <person name="Schleper C."/>
            <person name="Guy L."/>
            <person name="Ettema T.J."/>
        </authorList>
    </citation>
    <scope>NUCLEOTIDE SEQUENCE</scope>
</reference>
<dbReference type="Pfam" id="PF00303">
    <property type="entry name" value="Thymidylat_synt"/>
    <property type="match status" value="1"/>
</dbReference>
<dbReference type="PANTHER" id="PTHR11548">
    <property type="entry name" value="THYMIDYLATE SYNTHASE 1"/>
    <property type="match status" value="1"/>
</dbReference>
<gene>
    <name evidence="4" type="ORF">LCGC14_0731840</name>
</gene>
<dbReference type="GO" id="GO:0005829">
    <property type="term" value="C:cytosol"/>
    <property type="evidence" value="ECO:0007669"/>
    <property type="project" value="TreeGrafter"/>
</dbReference>
<organism evidence="4">
    <name type="scientific">marine sediment metagenome</name>
    <dbReference type="NCBI Taxonomy" id="412755"/>
    <lineage>
        <taxon>unclassified sequences</taxon>
        <taxon>metagenomes</taxon>
        <taxon>ecological metagenomes</taxon>
    </lineage>
</organism>
<dbReference type="AlphaFoldDB" id="A0A0F9Q9E8"/>
<accession>A0A0F9Q9E8</accession>
<dbReference type="GO" id="GO:0006231">
    <property type="term" value="P:dTMP biosynthetic process"/>
    <property type="evidence" value="ECO:0007669"/>
    <property type="project" value="TreeGrafter"/>
</dbReference>
<dbReference type="SUPFAM" id="SSF55831">
    <property type="entry name" value="Thymidylate synthase/dCMP hydroxymethylase"/>
    <property type="match status" value="1"/>
</dbReference>
<keyword evidence="1" id="KW-0489">Methyltransferase</keyword>